<evidence type="ECO:0000259" key="4">
    <source>
        <dbReference type="SMART" id="SM00833"/>
    </source>
</evidence>
<dbReference type="GO" id="GO:0000166">
    <property type="term" value="F:nucleotide binding"/>
    <property type="evidence" value="ECO:0007669"/>
    <property type="project" value="UniProtKB-KW"/>
</dbReference>
<comment type="caution">
    <text evidence="5">The sequence shown here is derived from an EMBL/GenBank/DDBJ whole genome shotgun (WGS) entry which is preliminary data.</text>
</comment>
<dbReference type="PANTHER" id="PTHR43603:SF1">
    <property type="entry name" value="ZINC-REGULATED GTPASE METALLOPROTEIN ACTIVATOR 1"/>
    <property type="match status" value="1"/>
</dbReference>
<dbReference type="SMART" id="SM00833">
    <property type="entry name" value="CobW_C"/>
    <property type="match status" value="1"/>
</dbReference>
<dbReference type="EMBL" id="LSRX01000443">
    <property type="protein sequence ID" value="OLP97179.1"/>
    <property type="molecule type" value="Genomic_DNA"/>
</dbReference>
<organism evidence="5 6">
    <name type="scientific">Symbiodinium microadriaticum</name>
    <name type="common">Dinoflagellate</name>
    <name type="synonym">Zooxanthella microadriatica</name>
    <dbReference type="NCBI Taxonomy" id="2951"/>
    <lineage>
        <taxon>Eukaryota</taxon>
        <taxon>Sar</taxon>
        <taxon>Alveolata</taxon>
        <taxon>Dinophyceae</taxon>
        <taxon>Suessiales</taxon>
        <taxon>Symbiodiniaceae</taxon>
        <taxon>Symbiodinium</taxon>
    </lineage>
</organism>
<name>A0A1Q9DPT2_SYMMI</name>
<dbReference type="Proteomes" id="UP000186817">
    <property type="component" value="Unassembled WGS sequence"/>
</dbReference>
<keyword evidence="6" id="KW-1185">Reference proteome</keyword>
<dbReference type="AlphaFoldDB" id="A0A1Q9DPT2"/>
<proteinExistence type="predicted"/>
<dbReference type="InterPro" id="IPR051927">
    <property type="entry name" value="Zn_Chap_cDPG_Synth"/>
</dbReference>
<evidence type="ECO:0000256" key="2">
    <source>
        <dbReference type="ARBA" id="ARBA00023186"/>
    </source>
</evidence>
<dbReference type="PANTHER" id="PTHR43603">
    <property type="entry name" value="COBW DOMAIN-CONTAINING PROTEIN DDB_G0274527"/>
    <property type="match status" value="1"/>
</dbReference>
<dbReference type="OrthoDB" id="272672at2759"/>
<feature type="compositionally biased region" description="Basic and acidic residues" evidence="3">
    <location>
        <begin position="78"/>
        <end position="99"/>
    </location>
</feature>
<protein>
    <recommendedName>
        <fullName evidence="4">CobW C-terminal domain-containing protein</fullName>
    </recommendedName>
</protein>
<evidence type="ECO:0000313" key="6">
    <source>
        <dbReference type="Proteomes" id="UP000186817"/>
    </source>
</evidence>
<dbReference type="Pfam" id="PF07683">
    <property type="entry name" value="CobW_C"/>
    <property type="match status" value="1"/>
</dbReference>
<evidence type="ECO:0000313" key="5">
    <source>
        <dbReference type="EMBL" id="OLP97179.1"/>
    </source>
</evidence>
<feature type="domain" description="CobW C-terminal" evidence="4">
    <location>
        <begin position="114"/>
        <end position="256"/>
    </location>
</feature>
<sequence length="311" mass="35198">MGQPGPVLLSLVFHPIDERYELSPSIPPDPTLHSAGHHDDTHAEHGHGHEEEHSQAHSHASDCSEPGCSDASHGHSHSHADDCSDPDCTDHSHGHDHGHAHSHSTTTAEDRFGITSFTYRARRPLSEQRFTEALQKWPIPKHSDLKLMLDDTETNPGHPLRKVIRSKGFCWLETQPATRVYWSQAGKDMQLTYNGLWWGAMTQDQVKLMQKMATGEYDRARREDWDDEWCDRRQELVFIGRHLDEAAIRSMLDKCLLTDDDQAYVLSKDGLLPANAGCIDAGSSPGKMSLPFRRTSFCRGQQQLQEWEVEK</sequence>
<evidence type="ECO:0000256" key="1">
    <source>
        <dbReference type="ARBA" id="ARBA00022741"/>
    </source>
</evidence>
<keyword evidence="1" id="KW-0547">Nucleotide-binding</keyword>
<gene>
    <name evidence="5" type="ORF">AK812_SmicGene20504</name>
</gene>
<feature type="region of interest" description="Disordered" evidence="3">
    <location>
        <begin position="22"/>
        <end position="107"/>
    </location>
</feature>
<dbReference type="InterPro" id="IPR011629">
    <property type="entry name" value="CobW-like_C"/>
</dbReference>
<dbReference type="Gene3D" id="3.30.1220.10">
    <property type="entry name" value="CobW-like, C-terminal domain"/>
    <property type="match status" value="1"/>
</dbReference>
<accession>A0A1Q9DPT2</accession>
<dbReference type="SUPFAM" id="SSF90002">
    <property type="entry name" value="Hypothetical protein YjiA, C-terminal domain"/>
    <property type="match status" value="1"/>
</dbReference>
<keyword evidence="2" id="KW-0143">Chaperone</keyword>
<dbReference type="InterPro" id="IPR036627">
    <property type="entry name" value="CobW-likC_sf"/>
</dbReference>
<evidence type="ECO:0000256" key="3">
    <source>
        <dbReference type="SAM" id="MobiDB-lite"/>
    </source>
</evidence>
<feature type="compositionally biased region" description="Basic and acidic residues" evidence="3">
    <location>
        <begin position="36"/>
        <end position="62"/>
    </location>
</feature>
<reference evidence="5 6" key="1">
    <citation type="submission" date="2016-02" db="EMBL/GenBank/DDBJ databases">
        <title>Genome analysis of coral dinoflagellate symbionts highlights evolutionary adaptations to a symbiotic lifestyle.</title>
        <authorList>
            <person name="Aranda M."/>
            <person name="Li Y."/>
            <person name="Liew Y.J."/>
            <person name="Baumgarten S."/>
            <person name="Simakov O."/>
            <person name="Wilson M."/>
            <person name="Piel J."/>
            <person name="Ashoor H."/>
            <person name="Bougouffa S."/>
            <person name="Bajic V.B."/>
            <person name="Ryu T."/>
            <person name="Ravasi T."/>
            <person name="Bayer T."/>
            <person name="Micklem G."/>
            <person name="Kim H."/>
            <person name="Bhak J."/>
            <person name="Lajeunesse T.C."/>
            <person name="Voolstra C.R."/>
        </authorList>
    </citation>
    <scope>NUCLEOTIDE SEQUENCE [LARGE SCALE GENOMIC DNA]</scope>
    <source>
        <strain evidence="5 6">CCMP2467</strain>
    </source>
</reference>